<evidence type="ECO:0000313" key="3">
    <source>
        <dbReference type="EMBL" id="EKD05247.1"/>
    </source>
</evidence>
<comment type="caution">
    <text evidence="3">The sequence shown here is derived from an EMBL/GenBank/DDBJ whole genome shotgun (WGS) entry which is preliminary data.</text>
</comment>
<dbReference type="PROSITE" id="PS51704">
    <property type="entry name" value="GP_PDE"/>
    <property type="match status" value="1"/>
</dbReference>
<evidence type="ECO:0000313" key="4">
    <source>
        <dbReference type="Proteomes" id="UP000006757"/>
    </source>
</evidence>
<dbReference type="Pfam" id="PF03009">
    <property type="entry name" value="GDPD"/>
    <property type="match status" value="1"/>
</dbReference>
<dbReference type="GO" id="GO:0008081">
    <property type="term" value="F:phosphoric diester hydrolase activity"/>
    <property type="evidence" value="ECO:0007669"/>
    <property type="project" value="InterPro"/>
</dbReference>
<dbReference type="InterPro" id="IPR030395">
    <property type="entry name" value="GP_PDE_dom"/>
</dbReference>
<feature type="region of interest" description="Disordered" evidence="1">
    <location>
        <begin position="1"/>
        <end position="49"/>
    </location>
</feature>
<protein>
    <recommendedName>
        <fullName evidence="2">GP-PDE domain-containing protein</fullName>
    </recommendedName>
</protein>
<dbReference type="PANTHER" id="PTHR43805">
    <property type="entry name" value="GLYCEROPHOSPHORYL DIESTER PHOSPHODIESTERASE"/>
    <property type="match status" value="1"/>
</dbReference>
<reference evidence="3 4" key="1">
    <citation type="journal article" date="2012" name="Eukaryot. Cell">
        <title>Genome sequence of the Trichosporon asahii environmental strain CBS 8904.</title>
        <authorList>
            <person name="Yang R.Y."/>
            <person name="Li H.T."/>
            <person name="Zhu H."/>
            <person name="Zhou G.P."/>
            <person name="Wang M."/>
            <person name="Wang L."/>
        </authorList>
    </citation>
    <scope>NUCLEOTIDE SEQUENCE [LARGE SCALE GENOMIC DNA]</scope>
    <source>
        <strain evidence="3 4">CBS 8904</strain>
    </source>
</reference>
<dbReference type="HOGENOM" id="CLU_030006_1_0_1"/>
<keyword evidence="4" id="KW-1185">Reference proteome</keyword>
<evidence type="ECO:0000259" key="2">
    <source>
        <dbReference type="PROSITE" id="PS51704"/>
    </source>
</evidence>
<dbReference type="STRING" id="1220162.K1W0B5"/>
<dbReference type="Gene3D" id="3.20.20.190">
    <property type="entry name" value="Phosphatidylinositol (PI) phosphodiesterase"/>
    <property type="match status" value="1"/>
</dbReference>
<feature type="domain" description="GP-PDE" evidence="2">
    <location>
        <begin position="62"/>
        <end position="302"/>
    </location>
</feature>
<accession>K1W0B5</accession>
<gene>
    <name evidence="3" type="ORF">A1Q2_00477</name>
</gene>
<organism evidence="3 4">
    <name type="scientific">Trichosporon asahii var. asahii (strain CBS 8904)</name>
    <name type="common">Yeast</name>
    <dbReference type="NCBI Taxonomy" id="1220162"/>
    <lineage>
        <taxon>Eukaryota</taxon>
        <taxon>Fungi</taxon>
        <taxon>Dikarya</taxon>
        <taxon>Basidiomycota</taxon>
        <taxon>Agaricomycotina</taxon>
        <taxon>Tremellomycetes</taxon>
        <taxon>Trichosporonales</taxon>
        <taxon>Trichosporonaceae</taxon>
        <taxon>Trichosporon</taxon>
    </lineage>
</organism>
<dbReference type="PANTHER" id="PTHR43805:SF1">
    <property type="entry name" value="GP-PDE DOMAIN-CONTAINING PROTEIN"/>
    <property type="match status" value="1"/>
</dbReference>
<sequence>MDVTTPTNERPGPVLEEQDGLMPDLPVPSLVASDESSPELPPIVSPGLEDKPFDLNAAPRLPECWGHRGASANFPENTLMSFVEACKAGADGIETDIHMTSDDELVMFHDPELHRTTDGKGRLHEQPWKGVLEHVRTLEQPAQPIPRFAQLLDLLQQPENAHVKVNIDCKVENDPVRLFTLIRAELERRPDWETTLAPRLILGLWHPKFLEPAMTLLAPLQRFCISMSLSQVRQYFWACTGFSVYYPLLLGAEGEKFRLECAAAGKKICTWTVNEREEMLQCVRWGVYSVISDRPELWRQLKRDIAGDAKVAKPTFWNETVLPYLTYRNWWFDTRAKERFETEYLEREGGKFFVPLTPPLEAVDPVGPAGGVQPLRPSQLV</sequence>
<dbReference type="OrthoDB" id="1058301at2759"/>
<evidence type="ECO:0000256" key="1">
    <source>
        <dbReference type="SAM" id="MobiDB-lite"/>
    </source>
</evidence>
<dbReference type="EMBL" id="AMBO01000140">
    <property type="protein sequence ID" value="EKD05247.1"/>
    <property type="molecule type" value="Genomic_DNA"/>
</dbReference>
<dbReference type="FunCoup" id="K1W0B5">
    <property type="interactions" value="63"/>
</dbReference>
<dbReference type="GO" id="GO:0006629">
    <property type="term" value="P:lipid metabolic process"/>
    <property type="evidence" value="ECO:0007669"/>
    <property type="project" value="InterPro"/>
</dbReference>
<dbReference type="Proteomes" id="UP000006757">
    <property type="component" value="Unassembled WGS sequence"/>
</dbReference>
<dbReference type="eggNOG" id="KOG2258">
    <property type="taxonomic scope" value="Eukaryota"/>
</dbReference>
<dbReference type="InParanoid" id="K1W0B5"/>
<dbReference type="InterPro" id="IPR017946">
    <property type="entry name" value="PLC-like_Pdiesterase_TIM-brl"/>
</dbReference>
<dbReference type="SUPFAM" id="SSF51695">
    <property type="entry name" value="PLC-like phosphodiesterases"/>
    <property type="match status" value="1"/>
</dbReference>
<dbReference type="AlphaFoldDB" id="K1W0B5"/>
<dbReference type="CDD" id="cd08570">
    <property type="entry name" value="GDPD_YPL206cp_fungi"/>
    <property type="match status" value="1"/>
</dbReference>
<dbReference type="OMA" id="ECSWEYL"/>
<name>K1W0B5_TRIAC</name>
<proteinExistence type="predicted"/>